<dbReference type="Pfam" id="PF00313">
    <property type="entry name" value="CSD"/>
    <property type="match status" value="1"/>
</dbReference>
<feature type="region of interest" description="Disordered" evidence="1">
    <location>
        <begin position="265"/>
        <end position="286"/>
    </location>
</feature>
<dbReference type="EMBL" id="VSRR010020491">
    <property type="protein sequence ID" value="MPC63169.1"/>
    <property type="molecule type" value="Genomic_DNA"/>
</dbReference>
<dbReference type="InterPro" id="IPR012340">
    <property type="entry name" value="NA-bd_OB-fold"/>
</dbReference>
<dbReference type="InterPro" id="IPR011129">
    <property type="entry name" value="CSD"/>
</dbReference>
<feature type="domain" description="CSD" evidence="2">
    <location>
        <begin position="5"/>
        <end position="71"/>
    </location>
</feature>
<evidence type="ECO:0000259" key="2">
    <source>
        <dbReference type="PROSITE" id="PS51857"/>
    </source>
</evidence>
<dbReference type="PRINTS" id="PR00050">
    <property type="entry name" value="COLDSHOCK"/>
</dbReference>
<feature type="compositionally biased region" description="Basic residues" evidence="1">
    <location>
        <begin position="142"/>
        <end position="154"/>
    </location>
</feature>
<proteinExistence type="predicted"/>
<reference evidence="3 4" key="1">
    <citation type="submission" date="2019-05" db="EMBL/GenBank/DDBJ databases">
        <title>Another draft genome of Portunus trituberculatus and its Hox gene families provides insights of decapod evolution.</title>
        <authorList>
            <person name="Jeong J.-H."/>
            <person name="Song I."/>
            <person name="Kim S."/>
            <person name="Choi T."/>
            <person name="Kim D."/>
            <person name="Ryu S."/>
            <person name="Kim W."/>
        </authorList>
    </citation>
    <scope>NUCLEOTIDE SEQUENCE [LARGE SCALE GENOMIC DNA]</scope>
    <source>
        <tissue evidence="3">Muscle</tissue>
    </source>
</reference>
<feature type="compositionally biased region" description="Basic and acidic residues" evidence="1">
    <location>
        <begin position="62"/>
        <end position="79"/>
    </location>
</feature>
<feature type="region of interest" description="Disordered" evidence="1">
    <location>
        <begin position="57"/>
        <end position="92"/>
    </location>
</feature>
<keyword evidence="4" id="KW-1185">Reference proteome</keyword>
<evidence type="ECO:0000256" key="1">
    <source>
        <dbReference type="SAM" id="MobiDB-lite"/>
    </source>
</evidence>
<dbReference type="AlphaFoldDB" id="A0A5B7GZU9"/>
<name>A0A5B7GZU9_PORTR</name>
<feature type="compositionally biased region" description="Low complexity" evidence="1">
    <location>
        <begin position="265"/>
        <end position="276"/>
    </location>
</feature>
<organism evidence="3 4">
    <name type="scientific">Portunus trituberculatus</name>
    <name type="common">Swimming crab</name>
    <name type="synonym">Neptunus trituberculatus</name>
    <dbReference type="NCBI Taxonomy" id="210409"/>
    <lineage>
        <taxon>Eukaryota</taxon>
        <taxon>Metazoa</taxon>
        <taxon>Ecdysozoa</taxon>
        <taxon>Arthropoda</taxon>
        <taxon>Crustacea</taxon>
        <taxon>Multicrustacea</taxon>
        <taxon>Malacostraca</taxon>
        <taxon>Eumalacostraca</taxon>
        <taxon>Eucarida</taxon>
        <taxon>Decapoda</taxon>
        <taxon>Pleocyemata</taxon>
        <taxon>Brachyura</taxon>
        <taxon>Eubrachyura</taxon>
        <taxon>Portunoidea</taxon>
        <taxon>Portunidae</taxon>
        <taxon>Portuninae</taxon>
        <taxon>Portunus</taxon>
    </lineage>
</organism>
<feature type="region of interest" description="Disordered" evidence="1">
    <location>
        <begin position="196"/>
        <end position="225"/>
    </location>
</feature>
<evidence type="ECO:0000313" key="3">
    <source>
        <dbReference type="EMBL" id="MPC63169.1"/>
    </source>
</evidence>
<comment type="caution">
    <text evidence="3">The sequence shown here is derived from an EMBL/GenBank/DDBJ whole genome shotgun (WGS) entry which is preliminary data.</text>
</comment>
<dbReference type="PROSITE" id="PS51857">
    <property type="entry name" value="CSD_2"/>
    <property type="match status" value="1"/>
</dbReference>
<dbReference type="SMART" id="SM00357">
    <property type="entry name" value="CSP"/>
    <property type="match status" value="1"/>
</dbReference>
<accession>A0A5B7GZU9</accession>
<dbReference type="SUPFAM" id="SSF50249">
    <property type="entry name" value="Nucleic acid-binding proteins"/>
    <property type="match status" value="1"/>
</dbReference>
<evidence type="ECO:0000313" key="4">
    <source>
        <dbReference type="Proteomes" id="UP000324222"/>
    </source>
</evidence>
<dbReference type="InterPro" id="IPR002059">
    <property type="entry name" value="CSP_DNA-bd"/>
</dbReference>
<dbReference type="PANTHER" id="PTHR11544">
    <property type="entry name" value="COLD SHOCK DOMAIN CONTAINING PROTEINS"/>
    <property type="match status" value="1"/>
</dbReference>
<feature type="compositionally biased region" description="Basic and acidic residues" evidence="1">
    <location>
        <begin position="155"/>
        <end position="172"/>
    </location>
</feature>
<gene>
    <name evidence="3" type="primary">cspA_0</name>
    <name evidence="3" type="ORF">E2C01_057263</name>
</gene>
<sequence length="286" mass="32321">MAAQQHRGTFKWYNRKSGFGFIRDSEANQDFFVPFSGLMRSFRKVLLRKGDNATFTTFKGKKGPEAREVTREGKLERPPSRPKSSPGAGKPAEADLKIKACICTAQVLAGNNTRRLQTLIPVHLKHNGLPAITIPEEAFTTTRHRIQKTKKTRQLPKEEPHHEDRAEERTGNEEEEAEDEVVDVVGTYTSLHIHTTDLLDQATASPAPEERQTKGKKKATPDAATTTKNISLWDWDISLSHDEAPPTKNYFLSCKKLIADMMKCNKTSDSSDNQDSQSKKKRHQRR</sequence>
<dbReference type="OrthoDB" id="203339at2759"/>
<protein>
    <submittedName>
        <fullName evidence="3">Cold shock-like protein CspA</fullName>
    </submittedName>
</protein>
<dbReference type="Proteomes" id="UP000324222">
    <property type="component" value="Unassembled WGS sequence"/>
</dbReference>
<dbReference type="CDD" id="cd04458">
    <property type="entry name" value="CSP_CDS"/>
    <property type="match status" value="1"/>
</dbReference>
<feature type="region of interest" description="Disordered" evidence="1">
    <location>
        <begin position="140"/>
        <end position="180"/>
    </location>
</feature>
<dbReference type="GO" id="GO:0003676">
    <property type="term" value="F:nucleic acid binding"/>
    <property type="evidence" value="ECO:0007669"/>
    <property type="project" value="InterPro"/>
</dbReference>
<dbReference type="InterPro" id="IPR050181">
    <property type="entry name" value="Cold_shock_domain"/>
</dbReference>
<dbReference type="Gene3D" id="2.40.50.140">
    <property type="entry name" value="Nucleic acid-binding proteins"/>
    <property type="match status" value="1"/>
</dbReference>